<keyword evidence="3" id="KW-1185">Reference proteome</keyword>
<evidence type="ECO:0000313" key="2">
    <source>
        <dbReference type="EMBL" id="RVU23501.1"/>
    </source>
</evidence>
<evidence type="ECO:0000313" key="3">
    <source>
        <dbReference type="Proteomes" id="UP000282832"/>
    </source>
</evidence>
<dbReference type="Pfam" id="PF10988">
    <property type="entry name" value="DUF2807"/>
    <property type="match status" value="1"/>
</dbReference>
<feature type="domain" description="Putative auto-transporter adhesin head GIN" evidence="1">
    <location>
        <begin position="36"/>
        <end position="222"/>
    </location>
</feature>
<dbReference type="PANTHER" id="PTHR39200:SF1">
    <property type="entry name" value="AUTO-TRANSPORTER ADHESIN HEAD GIN DOMAIN-CONTAINING PROTEIN-RELATED"/>
    <property type="match status" value="1"/>
</dbReference>
<dbReference type="InterPro" id="IPR021255">
    <property type="entry name" value="DUF2807"/>
</dbReference>
<dbReference type="AlphaFoldDB" id="A0A437PMI9"/>
<gene>
    <name evidence="2" type="ORF">EOJ36_10505</name>
</gene>
<protein>
    <submittedName>
        <fullName evidence="2">DUF2807 domain-containing protein</fullName>
    </submittedName>
</protein>
<evidence type="ECO:0000259" key="1">
    <source>
        <dbReference type="Pfam" id="PF10988"/>
    </source>
</evidence>
<dbReference type="OrthoDB" id="980382at2"/>
<reference evidence="2 3" key="1">
    <citation type="submission" date="2019-01" db="EMBL/GenBank/DDBJ databases">
        <authorList>
            <person name="Chen W.-M."/>
        </authorList>
    </citation>
    <scope>NUCLEOTIDE SEQUENCE [LARGE SCALE GENOMIC DNA]</scope>
    <source>
        <strain evidence="2 3">FSY-15</strain>
    </source>
</reference>
<accession>A0A437PMI9</accession>
<sequence>MKTIYTAIALFISLIISFISYPLRANEVRQFKLTGFRGVEIGSAFEVHIKKSATHTVTAEGESEDIDNLQFDIDKGVLEVYFKNTGRSWSFKTNSHKVVLHIGLPDLKEAEFTGAAKVTLSGFTNEEDIKLYFSGASKGIIEDIDVSKLSIELSGASKVMASGKTLKLNINASGASSVQAFPLVARDADIDLSGACKAEVSVKNTLRVDASGASKVAFKGNPVISRDLSGAAKVIHAE</sequence>
<dbReference type="RefSeq" id="WP_127805125.1">
    <property type="nucleotide sequence ID" value="NZ_SACY01000005.1"/>
</dbReference>
<comment type="caution">
    <text evidence="2">The sequence shown here is derived from an EMBL/GenBank/DDBJ whole genome shotgun (WGS) entry which is preliminary data.</text>
</comment>
<dbReference type="Proteomes" id="UP000282832">
    <property type="component" value="Unassembled WGS sequence"/>
</dbReference>
<dbReference type="EMBL" id="SACY01000005">
    <property type="protein sequence ID" value="RVU23501.1"/>
    <property type="molecule type" value="Genomic_DNA"/>
</dbReference>
<name>A0A437PMI9_9BACT</name>
<dbReference type="Gene3D" id="2.160.20.120">
    <property type="match status" value="1"/>
</dbReference>
<proteinExistence type="predicted"/>
<dbReference type="PANTHER" id="PTHR39200">
    <property type="entry name" value="HYPOTHETICAL EXPORTED PROTEIN"/>
    <property type="match status" value="1"/>
</dbReference>
<organism evidence="2 3">
    <name type="scientific">Sandaracinomonas limnophila</name>
    <dbReference type="NCBI Taxonomy" id="1862386"/>
    <lineage>
        <taxon>Bacteria</taxon>
        <taxon>Pseudomonadati</taxon>
        <taxon>Bacteroidota</taxon>
        <taxon>Cytophagia</taxon>
        <taxon>Cytophagales</taxon>
        <taxon>Flectobacillaceae</taxon>
        <taxon>Sandaracinomonas</taxon>
    </lineage>
</organism>